<dbReference type="EMBL" id="MHLL01000054">
    <property type="protein sequence ID" value="OGZ07695.1"/>
    <property type="molecule type" value="Genomic_DNA"/>
</dbReference>
<dbReference type="GO" id="GO:0003677">
    <property type="term" value="F:DNA binding"/>
    <property type="evidence" value="ECO:0007669"/>
    <property type="project" value="InterPro"/>
</dbReference>
<sequence length="222" mass="26200">MRKEIFANGEFYHVYNRGTDKRVIFNDQRDFARFFQSMREFNTIDPIGSIYEHSFLQLGNPTSKLEKSESLVNVIAYCLNRNHFHFLLEQVADEGISQFMKRLGGGYAKYYNERYKRVGTLFQGRFKAKHIATNEYLLHLSAYVNLNNRVHKLRLGNPTSKLKAWSSWEEYAANDKNGFCHRDIILKQFKNTKDYREFAESSLATTLERRKGEKELNDLLLE</sequence>
<comment type="caution">
    <text evidence="2">The sequence shown here is derived from an EMBL/GenBank/DDBJ whole genome shotgun (WGS) entry which is preliminary data.</text>
</comment>
<dbReference type="GO" id="GO:0006313">
    <property type="term" value="P:DNA transposition"/>
    <property type="evidence" value="ECO:0007669"/>
    <property type="project" value="InterPro"/>
</dbReference>
<dbReference type="AlphaFoldDB" id="A0A1G2D239"/>
<dbReference type="STRING" id="1798661.A3D65_00875"/>
<dbReference type="PANTHER" id="PTHR34322">
    <property type="entry name" value="TRANSPOSASE, Y1_TNP DOMAIN-CONTAINING"/>
    <property type="match status" value="1"/>
</dbReference>
<accession>A0A1G2D239</accession>
<reference evidence="2 3" key="1">
    <citation type="journal article" date="2016" name="Nat. Commun.">
        <title>Thousands of microbial genomes shed light on interconnected biogeochemical processes in an aquifer system.</title>
        <authorList>
            <person name="Anantharaman K."/>
            <person name="Brown C.T."/>
            <person name="Hug L.A."/>
            <person name="Sharon I."/>
            <person name="Castelle C.J."/>
            <person name="Probst A.J."/>
            <person name="Thomas B.C."/>
            <person name="Singh A."/>
            <person name="Wilkins M.J."/>
            <person name="Karaoz U."/>
            <person name="Brodie E.L."/>
            <person name="Williams K.H."/>
            <person name="Hubbard S.S."/>
            <person name="Banfield J.F."/>
        </authorList>
    </citation>
    <scope>NUCLEOTIDE SEQUENCE [LARGE SCALE GENOMIC DNA]</scope>
</reference>
<dbReference type="InterPro" id="IPR002686">
    <property type="entry name" value="Transposase_17"/>
</dbReference>
<dbReference type="Gene3D" id="3.30.70.1290">
    <property type="entry name" value="Transposase IS200-like"/>
    <property type="match status" value="1"/>
</dbReference>
<organism evidence="2 3">
    <name type="scientific">Candidatus Lloydbacteria bacterium RIFCSPHIGHO2_02_FULL_50_13</name>
    <dbReference type="NCBI Taxonomy" id="1798661"/>
    <lineage>
        <taxon>Bacteria</taxon>
        <taxon>Candidatus Lloydiibacteriota</taxon>
    </lineage>
</organism>
<dbReference type="PANTHER" id="PTHR34322:SF2">
    <property type="entry name" value="TRANSPOSASE IS200-LIKE DOMAIN-CONTAINING PROTEIN"/>
    <property type="match status" value="1"/>
</dbReference>
<proteinExistence type="predicted"/>
<dbReference type="GO" id="GO:0004803">
    <property type="term" value="F:transposase activity"/>
    <property type="evidence" value="ECO:0007669"/>
    <property type="project" value="InterPro"/>
</dbReference>
<gene>
    <name evidence="2" type="ORF">A3D65_00875</name>
</gene>
<name>A0A1G2D239_9BACT</name>
<feature type="domain" description="Transposase IS200-like" evidence="1">
    <location>
        <begin position="7"/>
        <end position="147"/>
    </location>
</feature>
<dbReference type="InterPro" id="IPR036515">
    <property type="entry name" value="Transposase_17_sf"/>
</dbReference>
<dbReference type="SUPFAM" id="SSF143422">
    <property type="entry name" value="Transposase IS200-like"/>
    <property type="match status" value="1"/>
</dbReference>
<dbReference type="SMART" id="SM01321">
    <property type="entry name" value="Y1_Tnp"/>
    <property type="match status" value="1"/>
</dbReference>
<evidence type="ECO:0000259" key="1">
    <source>
        <dbReference type="SMART" id="SM01321"/>
    </source>
</evidence>
<protein>
    <recommendedName>
        <fullName evidence="1">Transposase IS200-like domain-containing protein</fullName>
    </recommendedName>
</protein>
<evidence type="ECO:0000313" key="2">
    <source>
        <dbReference type="EMBL" id="OGZ07695.1"/>
    </source>
</evidence>
<evidence type="ECO:0000313" key="3">
    <source>
        <dbReference type="Proteomes" id="UP000177996"/>
    </source>
</evidence>
<dbReference type="Proteomes" id="UP000177996">
    <property type="component" value="Unassembled WGS sequence"/>
</dbReference>
<dbReference type="Pfam" id="PF01797">
    <property type="entry name" value="Y1_Tnp"/>
    <property type="match status" value="1"/>
</dbReference>